<dbReference type="OrthoDB" id="4207564at2"/>
<keyword evidence="3" id="KW-1185">Reference proteome</keyword>
<accession>A0A2I0SMU6</accession>
<keyword evidence="1" id="KW-0812">Transmembrane</keyword>
<keyword evidence="1" id="KW-1133">Transmembrane helix</keyword>
<protein>
    <submittedName>
        <fullName evidence="2">Uncharacterized protein</fullName>
    </submittedName>
</protein>
<organism evidence="2 3">
    <name type="scientific">Streptomyces populi</name>
    <dbReference type="NCBI Taxonomy" id="2058924"/>
    <lineage>
        <taxon>Bacteria</taxon>
        <taxon>Bacillati</taxon>
        <taxon>Actinomycetota</taxon>
        <taxon>Actinomycetes</taxon>
        <taxon>Kitasatosporales</taxon>
        <taxon>Streptomycetaceae</taxon>
        <taxon>Streptomyces</taxon>
    </lineage>
</organism>
<feature type="transmembrane region" description="Helical" evidence="1">
    <location>
        <begin position="72"/>
        <end position="93"/>
    </location>
</feature>
<comment type="caution">
    <text evidence="2">The sequence shown here is derived from an EMBL/GenBank/DDBJ whole genome shotgun (WGS) entry which is preliminary data.</text>
</comment>
<dbReference type="Proteomes" id="UP000236178">
    <property type="component" value="Unassembled WGS sequence"/>
</dbReference>
<feature type="transmembrane region" description="Helical" evidence="1">
    <location>
        <begin position="108"/>
        <end position="129"/>
    </location>
</feature>
<gene>
    <name evidence="2" type="ORF">CW362_20050</name>
</gene>
<dbReference type="EMBL" id="PJOS01000037">
    <property type="protein sequence ID" value="PKT71262.1"/>
    <property type="molecule type" value="Genomic_DNA"/>
</dbReference>
<dbReference type="AlphaFoldDB" id="A0A2I0SMU6"/>
<evidence type="ECO:0000313" key="3">
    <source>
        <dbReference type="Proteomes" id="UP000236178"/>
    </source>
</evidence>
<keyword evidence="1" id="KW-0472">Membrane</keyword>
<reference evidence="2 3" key="1">
    <citation type="submission" date="2017-12" db="EMBL/GenBank/DDBJ databases">
        <title>Streptomyces populusis sp. nov., a novel endophytic actinobacterium isolated from stems of Populus adenopoda Maxim.</title>
        <authorList>
            <person name="Wang Z."/>
        </authorList>
    </citation>
    <scope>NUCLEOTIDE SEQUENCE [LARGE SCALE GENOMIC DNA]</scope>
    <source>
        <strain evidence="2 3">A249</strain>
    </source>
</reference>
<evidence type="ECO:0000313" key="2">
    <source>
        <dbReference type="EMBL" id="PKT71262.1"/>
    </source>
</evidence>
<proteinExistence type="predicted"/>
<evidence type="ECO:0000256" key="1">
    <source>
        <dbReference type="SAM" id="Phobius"/>
    </source>
</evidence>
<sequence length="164" mass="18095">MPGTVEVSVRHILSDRTTGVLTRTRRITWRDSLYRVRRPASGRQSVELTCPVCDASLLAEVRTEGRTRRTRALLLVLAVLSLVVFFAAFAYAVHEGGRTLPEGQSLPTLFPVSVVSIAVTFVAAPVLFFRSRRYNGVTMLDAPKPRRLHGIMPVRGPVPGTATR</sequence>
<name>A0A2I0SMU6_9ACTN</name>